<reference evidence="1" key="1">
    <citation type="submission" date="2021-03" db="EMBL/GenBank/DDBJ databases">
        <authorList>
            <consortium name="DOE Joint Genome Institute"/>
            <person name="Ahrendt S."/>
            <person name="Looney B.P."/>
            <person name="Miyauchi S."/>
            <person name="Morin E."/>
            <person name="Drula E."/>
            <person name="Courty P.E."/>
            <person name="Chicoki N."/>
            <person name="Fauchery L."/>
            <person name="Kohler A."/>
            <person name="Kuo A."/>
            <person name="Labutti K."/>
            <person name="Pangilinan J."/>
            <person name="Lipzen A."/>
            <person name="Riley R."/>
            <person name="Andreopoulos W."/>
            <person name="He G."/>
            <person name="Johnson J."/>
            <person name="Barry K.W."/>
            <person name="Grigoriev I.V."/>
            <person name="Nagy L."/>
            <person name="Hibbett D."/>
            <person name="Henrissat B."/>
            <person name="Matheny P.B."/>
            <person name="Labbe J."/>
            <person name="Martin F."/>
        </authorList>
    </citation>
    <scope>NUCLEOTIDE SEQUENCE</scope>
    <source>
        <strain evidence="1">HHB10654</strain>
    </source>
</reference>
<dbReference type="Proteomes" id="UP000814140">
    <property type="component" value="Unassembled WGS sequence"/>
</dbReference>
<sequence>MSTQDDDSHGQVFWSNIIRDRRDRLSVLCSPATRGQDAGTAIDIRCRLQDELDAIQLAVSTFSAEINGLINLLPPISHLPSEIISRMLLFHASNDHPDVDARPSSRFRKASAGRRWIEATHVCRRWRQIALNTPNLWSHVFLARGATLASAMVARARTKPLVFTLNLQATRAHSTERELQVKKLLHRTQGLFVSGQSNEQDSSGAQRLNTGESFLSSPAPLLEYAVLGSSWTQLEWLCEENLFGHDAPRLQNRAAYQCRWVPWTSPSLRNLVSLKVENRCAYRVSTILQRIPPKAFDELAAGLAGLQALEILVLVNALPEAAAAPDAPPRVPAPIIAPVHLRKLFLLDRCAQVALLLKYMRIPPRACVSVLGNVDGREEEIDAPRLLASLEDARIVGPHLAQPWTDVRYSADYWGHLELGAFLPVDLAAGNDLSFKTSGHCNRLPLGKRDPLPLIKATHQHITSAHLVHLCVDVNVRKSALSAEMWHDILGNANELRTLHVSGYKTISTFLSALGSRPYGATDVFLPRLASLGVDIPSEKDFDFDDSPRLYEQLLSAVKTRSEGSAAIPALFVSNYTDGAWTSEQLVQLQEHVSRVQVYDKGKNVLWVTPDWDGVREDEFWIG</sequence>
<proteinExistence type="predicted"/>
<keyword evidence="2" id="KW-1185">Reference proteome</keyword>
<name>A0ACB8SER5_9AGAM</name>
<comment type="caution">
    <text evidence="1">The sequence shown here is derived from an EMBL/GenBank/DDBJ whole genome shotgun (WGS) entry which is preliminary data.</text>
</comment>
<gene>
    <name evidence="1" type="ORF">BV25DRAFT_1922336</name>
</gene>
<reference evidence="1" key="2">
    <citation type="journal article" date="2022" name="New Phytol.">
        <title>Evolutionary transition to the ectomycorrhizal habit in the genomes of a hyperdiverse lineage of mushroom-forming fungi.</title>
        <authorList>
            <person name="Looney B."/>
            <person name="Miyauchi S."/>
            <person name="Morin E."/>
            <person name="Drula E."/>
            <person name="Courty P.E."/>
            <person name="Kohler A."/>
            <person name="Kuo A."/>
            <person name="LaButti K."/>
            <person name="Pangilinan J."/>
            <person name="Lipzen A."/>
            <person name="Riley R."/>
            <person name="Andreopoulos W."/>
            <person name="He G."/>
            <person name="Johnson J."/>
            <person name="Nolan M."/>
            <person name="Tritt A."/>
            <person name="Barry K.W."/>
            <person name="Grigoriev I.V."/>
            <person name="Nagy L.G."/>
            <person name="Hibbett D."/>
            <person name="Henrissat B."/>
            <person name="Matheny P.B."/>
            <person name="Labbe J."/>
            <person name="Martin F.M."/>
        </authorList>
    </citation>
    <scope>NUCLEOTIDE SEQUENCE</scope>
    <source>
        <strain evidence="1">HHB10654</strain>
    </source>
</reference>
<evidence type="ECO:0000313" key="2">
    <source>
        <dbReference type="Proteomes" id="UP000814140"/>
    </source>
</evidence>
<evidence type="ECO:0000313" key="1">
    <source>
        <dbReference type="EMBL" id="KAI0054839.1"/>
    </source>
</evidence>
<dbReference type="EMBL" id="MU277340">
    <property type="protein sequence ID" value="KAI0054839.1"/>
    <property type="molecule type" value="Genomic_DNA"/>
</dbReference>
<organism evidence="1 2">
    <name type="scientific">Artomyces pyxidatus</name>
    <dbReference type="NCBI Taxonomy" id="48021"/>
    <lineage>
        <taxon>Eukaryota</taxon>
        <taxon>Fungi</taxon>
        <taxon>Dikarya</taxon>
        <taxon>Basidiomycota</taxon>
        <taxon>Agaricomycotina</taxon>
        <taxon>Agaricomycetes</taxon>
        <taxon>Russulales</taxon>
        <taxon>Auriscalpiaceae</taxon>
        <taxon>Artomyces</taxon>
    </lineage>
</organism>
<protein>
    <submittedName>
        <fullName evidence="1">Uncharacterized protein</fullName>
    </submittedName>
</protein>
<accession>A0ACB8SER5</accession>